<evidence type="ECO:0000313" key="3">
    <source>
        <dbReference type="Proteomes" id="UP000314982"/>
    </source>
</evidence>
<feature type="region of interest" description="Disordered" evidence="1">
    <location>
        <begin position="28"/>
        <end position="48"/>
    </location>
</feature>
<name>A0A4W5LJT9_9TELE</name>
<dbReference type="Proteomes" id="UP000314982">
    <property type="component" value="Unassembled WGS sequence"/>
</dbReference>
<reference evidence="3" key="1">
    <citation type="submission" date="2018-06" db="EMBL/GenBank/DDBJ databases">
        <title>Genome assembly of Danube salmon.</title>
        <authorList>
            <person name="Macqueen D.J."/>
            <person name="Gundappa M.K."/>
        </authorList>
    </citation>
    <scope>NUCLEOTIDE SEQUENCE [LARGE SCALE GENOMIC DNA]</scope>
</reference>
<evidence type="ECO:0000256" key="1">
    <source>
        <dbReference type="SAM" id="MobiDB-lite"/>
    </source>
</evidence>
<evidence type="ECO:0000313" key="2">
    <source>
        <dbReference type="Ensembl" id="ENSHHUP00000026266.1"/>
    </source>
</evidence>
<keyword evidence="3" id="KW-1185">Reference proteome</keyword>
<organism evidence="2 3">
    <name type="scientific">Hucho hucho</name>
    <name type="common">huchen</name>
    <dbReference type="NCBI Taxonomy" id="62062"/>
    <lineage>
        <taxon>Eukaryota</taxon>
        <taxon>Metazoa</taxon>
        <taxon>Chordata</taxon>
        <taxon>Craniata</taxon>
        <taxon>Vertebrata</taxon>
        <taxon>Euteleostomi</taxon>
        <taxon>Actinopterygii</taxon>
        <taxon>Neopterygii</taxon>
        <taxon>Teleostei</taxon>
        <taxon>Protacanthopterygii</taxon>
        <taxon>Salmoniformes</taxon>
        <taxon>Salmonidae</taxon>
        <taxon>Salmoninae</taxon>
        <taxon>Hucho</taxon>
    </lineage>
</organism>
<accession>A0A4W5LJT9</accession>
<dbReference type="AlphaFoldDB" id="A0A4W5LJT9"/>
<protein>
    <submittedName>
        <fullName evidence="2">Uncharacterized protein</fullName>
    </submittedName>
</protein>
<proteinExistence type="predicted"/>
<sequence length="108" mass="12421">MLSKAVKTCYSGVKNVCRGGQVLSSVNARMQHSQPQEGKAPPSNRLETSSAKTLMDIGTRRIFNEDHDMFRESVRRFWTEEVVPYHKEYVLTVCNQLRMCLVFPTRVL</sequence>
<dbReference type="STRING" id="62062.ENSHHUP00000026266"/>
<dbReference type="Ensembl" id="ENSHHUT00000027303.1">
    <property type="protein sequence ID" value="ENSHHUP00000026266.1"/>
    <property type="gene ID" value="ENSHHUG00000016641.1"/>
</dbReference>
<reference evidence="2" key="2">
    <citation type="submission" date="2025-08" db="UniProtKB">
        <authorList>
            <consortium name="Ensembl"/>
        </authorList>
    </citation>
    <scope>IDENTIFICATION</scope>
</reference>
<reference evidence="2" key="3">
    <citation type="submission" date="2025-09" db="UniProtKB">
        <authorList>
            <consortium name="Ensembl"/>
        </authorList>
    </citation>
    <scope>IDENTIFICATION</scope>
</reference>
<dbReference type="GeneTree" id="ENSGT00970000197420"/>